<reference evidence="2 3" key="1">
    <citation type="submission" date="2024-06" db="EMBL/GenBank/DDBJ databases">
        <title>The Natural Products Discovery Center: Release of the First 8490 Sequenced Strains for Exploring Actinobacteria Biosynthetic Diversity.</title>
        <authorList>
            <person name="Kalkreuter E."/>
            <person name="Kautsar S.A."/>
            <person name="Yang D."/>
            <person name="Bader C.D."/>
            <person name="Teijaro C.N."/>
            <person name="Fluegel L."/>
            <person name="Davis C.M."/>
            <person name="Simpson J.R."/>
            <person name="Lauterbach L."/>
            <person name="Steele A.D."/>
            <person name="Gui C."/>
            <person name="Meng S."/>
            <person name="Li G."/>
            <person name="Viehrig K."/>
            <person name="Ye F."/>
            <person name="Su P."/>
            <person name="Kiefer A.F."/>
            <person name="Nichols A."/>
            <person name="Cepeda A.J."/>
            <person name="Yan W."/>
            <person name="Fan B."/>
            <person name="Jiang Y."/>
            <person name="Adhikari A."/>
            <person name="Zheng C.-J."/>
            <person name="Schuster L."/>
            <person name="Cowan T.M."/>
            <person name="Smanski M.J."/>
            <person name="Chevrette M.G."/>
            <person name="De Carvalho L.P.S."/>
            <person name="Shen B."/>
        </authorList>
    </citation>
    <scope>NUCLEOTIDE SEQUENCE [LARGE SCALE GENOMIC DNA]</scope>
    <source>
        <strain evidence="2 3">NPDC020594</strain>
    </source>
</reference>
<keyword evidence="1" id="KW-0812">Transmembrane</keyword>
<dbReference type="Proteomes" id="UP001551011">
    <property type="component" value="Unassembled WGS sequence"/>
</dbReference>
<sequence>MSHPPLSASGGSAALAARPLRDAAVAGTAVVLALLALYAVFLDQGQLLSPVLGKLATSANYLHEFAHDGRHLLGAPCH</sequence>
<keyword evidence="1" id="KW-0472">Membrane</keyword>
<dbReference type="RefSeq" id="WP_078630015.1">
    <property type="nucleotide sequence ID" value="NZ_JBEXDP010000012.1"/>
</dbReference>
<gene>
    <name evidence="2" type="ORF">AB0H04_35430</name>
</gene>
<dbReference type="EMBL" id="JBFAEG010000032">
    <property type="protein sequence ID" value="MEU5712086.1"/>
    <property type="molecule type" value="Genomic_DNA"/>
</dbReference>
<name>A0ABV3AJG1_9ACTN</name>
<organism evidence="2 3">
    <name type="scientific">Streptomyces flaveolus</name>
    <dbReference type="NCBI Taxonomy" id="67297"/>
    <lineage>
        <taxon>Bacteria</taxon>
        <taxon>Bacillati</taxon>
        <taxon>Actinomycetota</taxon>
        <taxon>Actinomycetes</taxon>
        <taxon>Kitasatosporales</taxon>
        <taxon>Streptomycetaceae</taxon>
        <taxon>Streptomyces</taxon>
    </lineage>
</organism>
<comment type="caution">
    <text evidence="2">The sequence shown here is derived from an EMBL/GenBank/DDBJ whole genome shotgun (WGS) entry which is preliminary data.</text>
</comment>
<evidence type="ECO:0000313" key="2">
    <source>
        <dbReference type="EMBL" id="MEU5712086.1"/>
    </source>
</evidence>
<proteinExistence type="predicted"/>
<accession>A0ABV3AJG1</accession>
<protein>
    <submittedName>
        <fullName evidence="2">CbtB-domain containing protein</fullName>
    </submittedName>
</protein>
<dbReference type="InterPro" id="IPR012667">
    <property type="entry name" value="CbtB_put"/>
</dbReference>
<keyword evidence="3" id="KW-1185">Reference proteome</keyword>
<evidence type="ECO:0000313" key="3">
    <source>
        <dbReference type="Proteomes" id="UP001551011"/>
    </source>
</evidence>
<keyword evidence="1" id="KW-1133">Transmembrane helix</keyword>
<evidence type="ECO:0000256" key="1">
    <source>
        <dbReference type="SAM" id="Phobius"/>
    </source>
</evidence>
<feature type="transmembrane region" description="Helical" evidence="1">
    <location>
        <begin position="23"/>
        <end position="42"/>
    </location>
</feature>
<dbReference type="Pfam" id="PF09489">
    <property type="entry name" value="CbtB"/>
    <property type="match status" value="1"/>
</dbReference>